<evidence type="ECO:0000256" key="6">
    <source>
        <dbReference type="ARBA" id="ARBA00022679"/>
    </source>
</evidence>
<keyword evidence="6 9" id="KW-0808">Transferase</keyword>
<comment type="similarity">
    <text evidence="2">Belongs to the alpha-IPM synthase/homocitrate synthase family. LeuA type 1 subfamily.</text>
</comment>
<comment type="pathway">
    <text evidence="1">Amino-acid biosynthesis; L-leucine biosynthesis; L-leucine from 3-methyl-2-oxobutanoate: step 1/4.</text>
</comment>
<evidence type="ECO:0000256" key="4">
    <source>
        <dbReference type="ARBA" id="ARBA00022430"/>
    </source>
</evidence>
<dbReference type="PROSITE" id="PS50991">
    <property type="entry name" value="PYR_CT"/>
    <property type="match status" value="1"/>
</dbReference>
<organism evidence="11 12">
    <name type="scientific">Teretinema zuelzerae</name>
    <dbReference type="NCBI Taxonomy" id="156"/>
    <lineage>
        <taxon>Bacteria</taxon>
        <taxon>Pseudomonadati</taxon>
        <taxon>Spirochaetota</taxon>
        <taxon>Spirochaetia</taxon>
        <taxon>Spirochaetales</taxon>
        <taxon>Treponemataceae</taxon>
        <taxon>Teretinema</taxon>
    </lineage>
</organism>
<keyword evidence="7" id="KW-0464">Manganese</keyword>
<dbReference type="InterPro" id="IPR050073">
    <property type="entry name" value="2-IPM_HCS-like"/>
</dbReference>
<dbReference type="GO" id="GO:0003852">
    <property type="term" value="F:2-isopropylmalate synthase activity"/>
    <property type="evidence" value="ECO:0007669"/>
    <property type="project" value="UniProtKB-EC"/>
</dbReference>
<dbReference type="Gene3D" id="3.20.20.70">
    <property type="entry name" value="Aldolase class I"/>
    <property type="match status" value="1"/>
</dbReference>
<dbReference type="InterPro" id="IPR000891">
    <property type="entry name" value="PYR_CT"/>
</dbReference>
<keyword evidence="12" id="KW-1185">Reference proteome</keyword>
<name>A0AAE3EKI0_9SPIR</name>
<dbReference type="GO" id="GO:0009098">
    <property type="term" value="P:L-leucine biosynthetic process"/>
    <property type="evidence" value="ECO:0007669"/>
    <property type="project" value="UniProtKB-KW"/>
</dbReference>
<dbReference type="EC" id="2.3.3.13" evidence="3"/>
<evidence type="ECO:0000313" key="12">
    <source>
        <dbReference type="Proteomes" id="UP001198163"/>
    </source>
</evidence>
<dbReference type="Gene3D" id="1.10.238.260">
    <property type="match status" value="1"/>
</dbReference>
<evidence type="ECO:0000256" key="7">
    <source>
        <dbReference type="ARBA" id="ARBA00023211"/>
    </source>
</evidence>
<evidence type="ECO:0000256" key="5">
    <source>
        <dbReference type="ARBA" id="ARBA00022605"/>
    </source>
</evidence>
<protein>
    <recommendedName>
        <fullName evidence="3">2-isopropylmalate synthase</fullName>
        <ecNumber evidence="3">2.3.3.13</ecNumber>
    </recommendedName>
</protein>
<dbReference type="Proteomes" id="UP001198163">
    <property type="component" value="Unassembled WGS sequence"/>
</dbReference>
<evidence type="ECO:0000256" key="3">
    <source>
        <dbReference type="ARBA" id="ARBA00012973"/>
    </source>
</evidence>
<evidence type="ECO:0000256" key="2">
    <source>
        <dbReference type="ARBA" id="ARBA00009396"/>
    </source>
</evidence>
<dbReference type="RefSeq" id="WP_230756005.1">
    <property type="nucleotide sequence ID" value="NZ_JAINWA010000003.1"/>
</dbReference>
<evidence type="ECO:0000256" key="1">
    <source>
        <dbReference type="ARBA" id="ARBA00004689"/>
    </source>
</evidence>
<dbReference type="Pfam" id="PF00682">
    <property type="entry name" value="HMGL-like"/>
    <property type="match status" value="1"/>
</dbReference>
<gene>
    <name evidence="11" type="ORF">K7J14_10675</name>
</gene>
<keyword evidence="4" id="KW-0432">Leucine biosynthesis</keyword>
<dbReference type="InterPro" id="IPR013785">
    <property type="entry name" value="Aldolase_TIM"/>
</dbReference>
<accession>A0AAE3EKI0</accession>
<feature type="domain" description="Pyruvate carboxyltransferase" evidence="10">
    <location>
        <begin position="6"/>
        <end position="275"/>
    </location>
</feature>
<dbReference type="SUPFAM" id="SSF51569">
    <property type="entry name" value="Aldolase"/>
    <property type="match status" value="1"/>
</dbReference>
<evidence type="ECO:0000256" key="8">
    <source>
        <dbReference type="ARBA" id="ARBA00023304"/>
    </source>
</evidence>
<dbReference type="PROSITE" id="PS00815">
    <property type="entry name" value="AIPM_HOMOCIT_SYNTH_1"/>
    <property type="match status" value="1"/>
</dbReference>
<comment type="caution">
    <text evidence="11">The sequence shown here is derived from an EMBL/GenBank/DDBJ whole genome shotgun (WGS) entry which is preliminary data.</text>
</comment>
<evidence type="ECO:0000256" key="9">
    <source>
        <dbReference type="RuleBase" id="RU003523"/>
    </source>
</evidence>
<evidence type="ECO:0000313" key="11">
    <source>
        <dbReference type="EMBL" id="MCD1655163.1"/>
    </source>
</evidence>
<evidence type="ECO:0000259" key="10">
    <source>
        <dbReference type="PROSITE" id="PS50991"/>
    </source>
</evidence>
<dbReference type="PANTHER" id="PTHR10277:SF9">
    <property type="entry name" value="2-ISOPROPYLMALATE SYNTHASE 1, CHLOROPLASTIC-RELATED"/>
    <property type="match status" value="1"/>
</dbReference>
<dbReference type="InterPro" id="IPR002034">
    <property type="entry name" value="AIPM/Hcit_synth_CS"/>
</dbReference>
<sequence length="503" mass="53135">MNGRRIAVLDTTLRDGAQAAGAGFTLAEKLALVQALSLLRVDIIEAGFPAASRREFEACSQAVSHLDSRSGAKPAVAVMCRSLPEDIVRCGRALGGAENGIIHLSLPVSDLHMQAKFKASRRDMLKKAEDAIAFALGHANAIEMGAEDATRADPEFLADYCSCAIRAGAGIVNIADTVGISTPRKMQKLIARLLERVPGFARGEAVLSVHCHNDLGLATANTLSAIEAGCGQIETSLRGIGERAGNAALEEIAAVICANASAFPIETNLNLSMLAEASALAGKISGLGIPPFRAVWGSTASAHASGIHQSGIQKDANTYRAFQSELLGFSGSRTAISQYSGKAGLAAFLKEYAAIDLSQDPDGSSDAATQILRRIKKEGAECGLAEILGELRHAGLYDLPVLAAEVAEDARTCAQKPIPALKQTIDAMRRDIENSGADLPELSDYSIIQGPLKARVFLEFRHPCRPEETLAFERTGEDAMDTVRRCFLDAANSTRALRSAQGS</sequence>
<dbReference type="FunFam" id="3.20.20.70:FF:000010">
    <property type="entry name" value="2-isopropylmalate synthase"/>
    <property type="match status" value="1"/>
</dbReference>
<keyword evidence="5" id="KW-0028">Amino-acid biosynthesis</keyword>
<dbReference type="EMBL" id="JAINWA010000003">
    <property type="protein sequence ID" value="MCD1655163.1"/>
    <property type="molecule type" value="Genomic_DNA"/>
</dbReference>
<dbReference type="Pfam" id="PF22617">
    <property type="entry name" value="HCS_D2"/>
    <property type="match status" value="1"/>
</dbReference>
<keyword evidence="8" id="KW-0100">Branched-chain amino acid biosynthesis</keyword>
<dbReference type="AlphaFoldDB" id="A0AAE3EKI0"/>
<dbReference type="InterPro" id="IPR054691">
    <property type="entry name" value="LeuA/HCS_post-cat"/>
</dbReference>
<dbReference type="PROSITE" id="PS00816">
    <property type="entry name" value="AIPM_HOMOCIT_SYNTH_2"/>
    <property type="match status" value="1"/>
</dbReference>
<dbReference type="PANTHER" id="PTHR10277">
    <property type="entry name" value="HOMOCITRATE SYNTHASE-RELATED"/>
    <property type="match status" value="1"/>
</dbReference>
<reference evidence="11" key="1">
    <citation type="submission" date="2021-08" db="EMBL/GenBank/DDBJ databases">
        <title>Comparative analyses of Brucepasteria parasyntrophica and Teretinema zuelzerae.</title>
        <authorList>
            <person name="Song Y."/>
            <person name="Brune A."/>
        </authorList>
    </citation>
    <scope>NUCLEOTIDE SEQUENCE</scope>
    <source>
        <strain evidence="11">DSM 1903</strain>
    </source>
</reference>
<proteinExistence type="inferred from homology"/>